<dbReference type="OrthoDB" id="3638028at2"/>
<dbReference type="Pfam" id="PF04655">
    <property type="entry name" value="APH_6_hur"/>
    <property type="match status" value="1"/>
</dbReference>
<dbReference type="RefSeq" id="WP_145804852.1">
    <property type="nucleotide sequence ID" value="NZ_VIVK01000001.1"/>
</dbReference>
<dbReference type="GO" id="GO:0016301">
    <property type="term" value="F:kinase activity"/>
    <property type="evidence" value="ECO:0007669"/>
    <property type="project" value="UniProtKB-KW"/>
</dbReference>
<sequence>MNSFVIPPTLRDSYGGDETTRAWLEALPEQATEYLDRWELTLDGPSMHGAGSLVLPVRQIDGTSAVLKLQPFNEENAEEALALRTWNPDDVVRVLKDDRSTATLLIERLHLRTLSDVPDHEEATRILAELLARLTAVPAPAVVRRLGDVAAEMLADAPTLIPKLADPVDRELAHRCAAALAEVATEPGDRLLHWDLHYDNVLAADRAPWLVIDPKPLAGDPGFEVFAALKNRWDDLVASGDLPRAIRRRFDLMTEIVGLERDRTISWTLGRILQNVLWDVEAGETRIEPVQVEIAGALLEPAA</sequence>
<dbReference type="InterPro" id="IPR006748">
    <property type="entry name" value="NH2Glyco/OHUrea_AB-resist_kin"/>
</dbReference>
<evidence type="ECO:0000313" key="1">
    <source>
        <dbReference type="EMBL" id="TWD80679.1"/>
    </source>
</evidence>
<organism evidence="1 2">
    <name type="scientific">Kribbella amoyensis</name>
    <dbReference type="NCBI Taxonomy" id="996641"/>
    <lineage>
        <taxon>Bacteria</taxon>
        <taxon>Bacillati</taxon>
        <taxon>Actinomycetota</taxon>
        <taxon>Actinomycetes</taxon>
        <taxon>Propionibacteriales</taxon>
        <taxon>Kribbellaceae</taxon>
        <taxon>Kribbella</taxon>
    </lineage>
</organism>
<protein>
    <submittedName>
        <fullName evidence="1">Streptomycin 6-kinase</fullName>
    </submittedName>
</protein>
<accession>A0A561BP75</accession>
<reference evidence="1 2" key="1">
    <citation type="submission" date="2019-06" db="EMBL/GenBank/DDBJ databases">
        <title>Sequencing the genomes of 1000 actinobacteria strains.</title>
        <authorList>
            <person name="Klenk H.-P."/>
        </authorList>
    </citation>
    <scope>NUCLEOTIDE SEQUENCE [LARGE SCALE GENOMIC DNA]</scope>
    <source>
        <strain evidence="1 2">DSM 24683</strain>
    </source>
</reference>
<dbReference type="InterPro" id="IPR011009">
    <property type="entry name" value="Kinase-like_dom_sf"/>
</dbReference>
<keyword evidence="1" id="KW-0808">Transferase</keyword>
<comment type="caution">
    <text evidence="1">The sequence shown here is derived from an EMBL/GenBank/DDBJ whole genome shotgun (WGS) entry which is preliminary data.</text>
</comment>
<dbReference type="EMBL" id="VIVK01000001">
    <property type="protein sequence ID" value="TWD80679.1"/>
    <property type="molecule type" value="Genomic_DNA"/>
</dbReference>
<proteinExistence type="predicted"/>
<keyword evidence="1" id="KW-0418">Kinase</keyword>
<evidence type="ECO:0000313" key="2">
    <source>
        <dbReference type="Proteomes" id="UP000318380"/>
    </source>
</evidence>
<name>A0A561BP75_9ACTN</name>
<dbReference type="GO" id="GO:0019748">
    <property type="term" value="P:secondary metabolic process"/>
    <property type="evidence" value="ECO:0007669"/>
    <property type="project" value="InterPro"/>
</dbReference>
<keyword evidence="2" id="KW-1185">Reference proteome</keyword>
<dbReference type="GO" id="GO:0016773">
    <property type="term" value="F:phosphotransferase activity, alcohol group as acceptor"/>
    <property type="evidence" value="ECO:0007669"/>
    <property type="project" value="InterPro"/>
</dbReference>
<gene>
    <name evidence="1" type="ORF">FB561_1766</name>
</gene>
<dbReference type="Proteomes" id="UP000318380">
    <property type="component" value="Unassembled WGS sequence"/>
</dbReference>
<dbReference type="AlphaFoldDB" id="A0A561BP75"/>
<dbReference type="SUPFAM" id="SSF56112">
    <property type="entry name" value="Protein kinase-like (PK-like)"/>
    <property type="match status" value="1"/>
</dbReference>